<name>A0A9P6VWA0_RHOMI</name>
<dbReference type="OrthoDB" id="5577072at2759"/>
<comment type="caution">
    <text evidence="6">The sequence shown here is derived from an EMBL/GenBank/DDBJ whole genome shotgun (WGS) entry which is preliminary data.</text>
</comment>
<feature type="region of interest" description="Disordered" evidence="4">
    <location>
        <begin position="170"/>
        <end position="281"/>
    </location>
</feature>
<evidence type="ECO:0000259" key="5">
    <source>
        <dbReference type="Pfam" id="PF12656"/>
    </source>
</evidence>
<gene>
    <name evidence="6" type="ORF">C6P46_000811</name>
</gene>
<evidence type="ECO:0000313" key="7">
    <source>
        <dbReference type="Proteomes" id="UP000777482"/>
    </source>
</evidence>
<dbReference type="InterPro" id="IPR045166">
    <property type="entry name" value="Spp2-like"/>
</dbReference>
<dbReference type="AlphaFoldDB" id="A0A9P6VWA0"/>
<sequence>MSGISFKIQAPPRPSAATAGGSATSTQPPSRSTSRSASARDDDDNSSDDGRSRSALARDARHNQDGSRRKRAKLLDDGDEEVVEFGADGARSKHVKAPTGPLVIAALPNKDWRKAAEELRAGRNTSRRKQLYIPEAADGGMSMQRGSTANTAAAAADVDAINTEEVVGGLSARPALPPSGRTEEAVEQVRQEVAAVDVSTPTSEAIAGPDQAEGSRRPPPQGLSEEQRALRELLGHDATAEAEQIPDAIISAPDDRGGPLDESEAFKRDVDTRPDEASLDDYARVPVGQFGMAMLRGMGWQPGQAASRSGRGAIEAHVPASRPSLLGIGAKPMTEALGTGNDSKGKTGGKPPPRTSKRDEMRFVPLMKRERELDSGGSRAGSADPSVRDNSLLALHSRDPSFTDEEKPRMQRRYLDSASSSRRPSRSPPPSSSRHSSRRPSPSSSHRHSSRDEDRRSSRDERDRRRYADERSSRHSRDDRDSRRSRGEDDRRSRHGEDEGYSRRRADDRDSRRAPSSRETEAREEGGYSRRARDDEPRRKRSASPGGSRRRDR</sequence>
<comment type="similarity">
    <text evidence="2">Belongs to the SPP2 family.</text>
</comment>
<feature type="compositionally biased region" description="Basic and acidic residues" evidence="4">
    <location>
        <begin position="253"/>
        <end position="276"/>
    </location>
</feature>
<feature type="compositionally biased region" description="Basic and acidic residues" evidence="4">
    <location>
        <begin position="48"/>
        <end position="67"/>
    </location>
</feature>
<feature type="compositionally biased region" description="Basic and acidic residues" evidence="4">
    <location>
        <begin position="225"/>
        <end position="239"/>
    </location>
</feature>
<dbReference type="Pfam" id="PF12656">
    <property type="entry name" value="G-patch_2"/>
    <property type="match status" value="1"/>
</dbReference>
<feature type="compositionally biased region" description="Basic and acidic residues" evidence="4">
    <location>
        <begin position="356"/>
        <end position="374"/>
    </location>
</feature>
<feature type="region of interest" description="Disordered" evidence="4">
    <location>
        <begin position="301"/>
        <end position="553"/>
    </location>
</feature>
<evidence type="ECO:0000313" key="6">
    <source>
        <dbReference type="EMBL" id="KAG0655588.1"/>
    </source>
</evidence>
<feature type="compositionally biased region" description="Basic and acidic residues" evidence="4">
    <location>
        <begin position="181"/>
        <end position="190"/>
    </location>
</feature>
<feature type="compositionally biased region" description="Basic and acidic residues" evidence="4">
    <location>
        <begin position="396"/>
        <end position="415"/>
    </location>
</feature>
<dbReference type="GO" id="GO:0005681">
    <property type="term" value="C:spliceosomal complex"/>
    <property type="evidence" value="ECO:0007669"/>
    <property type="project" value="TreeGrafter"/>
</dbReference>
<dbReference type="EMBL" id="PUHQ01000116">
    <property type="protein sequence ID" value="KAG0655588.1"/>
    <property type="molecule type" value="Genomic_DNA"/>
</dbReference>
<feature type="domain" description="Spp2/MOS2 G-patch" evidence="5">
    <location>
        <begin position="274"/>
        <end position="333"/>
    </location>
</feature>
<comment type="subcellular location">
    <subcellularLocation>
        <location evidence="1">Nucleus</location>
    </subcellularLocation>
</comment>
<dbReference type="PANTHER" id="PTHR15818">
    <property type="entry name" value="G PATCH AND KOW-CONTAINING"/>
    <property type="match status" value="1"/>
</dbReference>
<evidence type="ECO:0000256" key="1">
    <source>
        <dbReference type="ARBA" id="ARBA00004123"/>
    </source>
</evidence>
<reference evidence="6 7" key="1">
    <citation type="submission" date="2020-11" db="EMBL/GenBank/DDBJ databases">
        <title>Kefir isolates.</title>
        <authorList>
            <person name="Marcisauskas S."/>
            <person name="Kim Y."/>
            <person name="Blasche S."/>
        </authorList>
    </citation>
    <scope>NUCLEOTIDE SEQUENCE [LARGE SCALE GENOMIC DNA]</scope>
    <source>
        <strain evidence="6 7">KR</strain>
    </source>
</reference>
<feature type="compositionally biased region" description="Basic and acidic residues" evidence="4">
    <location>
        <begin position="450"/>
        <end position="538"/>
    </location>
</feature>
<evidence type="ECO:0000256" key="4">
    <source>
        <dbReference type="SAM" id="MobiDB-lite"/>
    </source>
</evidence>
<dbReference type="InterPro" id="IPR026822">
    <property type="entry name" value="Spp2/MOS2_G-patch"/>
</dbReference>
<dbReference type="GO" id="GO:0000398">
    <property type="term" value="P:mRNA splicing, via spliceosome"/>
    <property type="evidence" value="ECO:0007669"/>
    <property type="project" value="InterPro"/>
</dbReference>
<protein>
    <recommendedName>
        <fullName evidence="5">Spp2/MOS2 G-patch domain-containing protein</fullName>
    </recommendedName>
</protein>
<feature type="compositionally biased region" description="Low complexity" evidence="4">
    <location>
        <begin position="15"/>
        <end position="37"/>
    </location>
</feature>
<feature type="region of interest" description="Disordered" evidence="4">
    <location>
        <begin position="119"/>
        <end position="145"/>
    </location>
</feature>
<dbReference type="Proteomes" id="UP000777482">
    <property type="component" value="Unassembled WGS sequence"/>
</dbReference>
<feature type="region of interest" description="Disordered" evidence="4">
    <location>
        <begin position="1"/>
        <end position="80"/>
    </location>
</feature>
<evidence type="ECO:0000256" key="2">
    <source>
        <dbReference type="ARBA" id="ARBA00008576"/>
    </source>
</evidence>
<dbReference type="PANTHER" id="PTHR15818:SF2">
    <property type="entry name" value="G-PATCH DOMAIN AND KOW MOTIFS-CONTAINING PROTEIN"/>
    <property type="match status" value="1"/>
</dbReference>
<keyword evidence="7" id="KW-1185">Reference proteome</keyword>
<evidence type="ECO:0000256" key="3">
    <source>
        <dbReference type="ARBA" id="ARBA00023242"/>
    </source>
</evidence>
<proteinExistence type="inferred from homology"/>
<accession>A0A9P6VWA0</accession>
<organism evidence="6 7">
    <name type="scientific">Rhodotorula mucilaginosa</name>
    <name type="common">Yeast</name>
    <name type="synonym">Rhodotorula rubra</name>
    <dbReference type="NCBI Taxonomy" id="5537"/>
    <lineage>
        <taxon>Eukaryota</taxon>
        <taxon>Fungi</taxon>
        <taxon>Dikarya</taxon>
        <taxon>Basidiomycota</taxon>
        <taxon>Pucciniomycotina</taxon>
        <taxon>Microbotryomycetes</taxon>
        <taxon>Sporidiobolales</taxon>
        <taxon>Sporidiobolaceae</taxon>
        <taxon>Rhodotorula</taxon>
    </lineage>
</organism>
<keyword evidence="3" id="KW-0539">Nucleus</keyword>